<feature type="transmembrane region" description="Helical" evidence="1">
    <location>
        <begin position="6"/>
        <end position="29"/>
    </location>
</feature>
<evidence type="ECO:0000313" key="2">
    <source>
        <dbReference type="EMBL" id="CAB3707102.1"/>
    </source>
</evidence>
<dbReference type="AlphaFoldDB" id="A0A6J5BLT0"/>
<keyword evidence="1" id="KW-0472">Membrane</keyword>
<organism evidence="2 3">
    <name type="scientific">Paraburkholderia phenoliruptrix</name>
    <dbReference type="NCBI Taxonomy" id="252970"/>
    <lineage>
        <taxon>Bacteria</taxon>
        <taxon>Pseudomonadati</taxon>
        <taxon>Pseudomonadota</taxon>
        <taxon>Betaproteobacteria</taxon>
        <taxon>Burkholderiales</taxon>
        <taxon>Burkholderiaceae</taxon>
        <taxon>Paraburkholderia</taxon>
    </lineage>
</organism>
<evidence type="ECO:0000313" key="3">
    <source>
        <dbReference type="Proteomes" id="UP000494249"/>
    </source>
</evidence>
<keyword evidence="1" id="KW-1133">Transmembrane helix</keyword>
<protein>
    <submittedName>
        <fullName evidence="2">Uncharacterized protein</fullName>
    </submittedName>
</protein>
<name>A0A6J5BLT0_9BURK</name>
<reference evidence="2 3" key="1">
    <citation type="submission" date="2020-04" db="EMBL/GenBank/DDBJ databases">
        <authorList>
            <person name="De Canck E."/>
        </authorList>
    </citation>
    <scope>NUCLEOTIDE SEQUENCE [LARGE SCALE GENOMIC DNA]</scope>
    <source>
        <strain evidence="2 3">LMG 22037</strain>
    </source>
</reference>
<sequence length="35" mass="3827">MSATSVLISMAPMWGILLIASGTAAYLVFWRKVIK</sequence>
<dbReference type="Proteomes" id="UP000494249">
    <property type="component" value="Unassembled WGS sequence"/>
</dbReference>
<keyword evidence="1" id="KW-0812">Transmembrane</keyword>
<evidence type="ECO:0000256" key="1">
    <source>
        <dbReference type="SAM" id="Phobius"/>
    </source>
</evidence>
<proteinExistence type="predicted"/>
<gene>
    <name evidence="2" type="ORF">LMG22037_03838</name>
</gene>
<accession>A0A6J5BLT0</accession>
<dbReference type="EMBL" id="CADIKB010000019">
    <property type="protein sequence ID" value="CAB3707102.1"/>
    <property type="molecule type" value="Genomic_DNA"/>
</dbReference>